<dbReference type="SUPFAM" id="SSF53271">
    <property type="entry name" value="PRTase-like"/>
    <property type="match status" value="1"/>
</dbReference>
<dbReference type="UniPathway" id="UPA00591">
    <property type="reaction ID" value="UER00648"/>
</dbReference>
<name>A0A1G9VUE5_9FIRM</name>
<dbReference type="PANTHER" id="PTHR43340">
    <property type="entry name" value="HYPOXANTHINE-GUANINE PHOSPHORIBOSYLTRANSFERASE"/>
    <property type="match status" value="1"/>
</dbReference>
<dbReference type="GO" id="GO:0006178">
    <property type="term" value="P:guanine salvage"/>
    <property type="evidence" value="ECO:0007669"/>
    <property type="project" value="TreeGrafter"/>
</dbReference>
<comment type="similarity">
    <text evidence="6 16">Belongs to the purine/pyrimidine phosphoribosyltransferase family.</text>
</comment>
<dbReference type="Pfam" id="PF00156">
    <property type="entry name" value="Pribosyltran"/>
    <property type="match status" value="1"/>
</dbReference>
<dbReference type="GO" id="GO:0046100">
    <property type="term" value="P:hypoxanthine metabolic process"/>
    <property type="evidence" value="ECO:0007669"/>
    <property type="project" value="TreeGrafter"/>
</dbReference>
<dbReference type="InterPro" id="IPR050408">
    <property type="entry name" value="HGPRT"/>
</dbReference>
<gene>
    <name evidence="18" type="ORF">SAMN05660299_01470</name>
</gene>
<evidence type="ECO:0000256" key="12">
    <source>
        <dbReference type="ARBA" id="ARBA00022741"/>
    </source>
</evidence>
<comment type="pathway">
    <text evidence="5">Purine metabolism; GMP biosynthesis via salvage pathway; GMP from guanine: step 1/1.</text>
</comment>
<keyword evidence="9 16" id="KW-0808">Transferase</keyword>
<dbReference type="GO" id="GO:0006166">
    <property type="term" value="P:purine ribonucleoside salvage"/>
    <property type="evidence" value="ECO:0007669"/>
    <property type="project" value="UniProtKB-KW"/>
</dbReference>
<evidence type="ECO:0000256" key="9">
    <source>
        <dbReference type="ARBA" id="ARBA00022679"/>
    </source>
</evidence>
<keyword evidence="7 16" id="KW-0963">Cytoplasm</keyword>
<reference evidence="18 19" key="1">
    <citation type="submission" date="2016-10" db="EMBL/GenBank/DDBJ databases">
        <authorList>
            <person name="de Groot N.N."/>
        </authorList>
    </citation>
    <scope>NUCLEOTIDE SEQUENCE [LARGE SCALE GENOMIC DNA]</scope>
    <source>
        <strain evidence="18 19">DSM 16981</strain>
    </source>
</reference>
<dbReference type="GO" id="GO:0032264">
    <property type="term" value="P:IMP salvage"/>
    <property type="evidence" value="ECO:0007669"/>
    <property type="project" value="UniProtKB-UniPathway"/>
</dbReference>
<dbReference type="InterPro" id="IPR029057">
    <property type="entry name" value="PRTase-like"/>
</dbReference>
<protein>
    <recommendedName>
        <fullName evidence="16">Hypoxanthine phosphoribosyltransferase</fullName>
        <ecNumber evidence="16">2.4.2.8</ecNumber>
    </recommendedName>
</protein>
<evidence type="ECO:0000256" key="3">
    <source>
        <dbReference type="ARBA" id="ARBA00004496"/>
    </source>
</evidence>
<evidence type="ECO:0000313" key="18">
    <source>
        <dbReference type="EMBL" id="SDM75577.1"/>
    </source>
</evidence>
<dbReference type="InterPro" id="IPR005904">
    <property type="entry name" value="Hxn_phspho_trans"/>
</dbReference>
<evidence type="ECO:0000256" key="2">
    <source>
        <dbReference type="ARBA" id="ARBA00002049"/>
    </source>
</evidence>
<dbReference type="Proteomes" id="UP000199309">
    <property type="component" value="Unassembled WGS sequence"/>
</dbReference>
<comment type="catalytic activity">
    <reaction evidence="15">
        <text>IMP + diphosphate = hypoxanthine + 5-phospho-alpha-D-ribose 1-diphosphate</text>
        <dbReference type="Rhea" id="RHEA:17973"/>
        <dbReference type="ChEBI" id="CHEBI:17368"/>
        <dbReference type="ChEBI" id="CHEBI:33019"/>
        <dbReference type="ChEBI" id="CHEBI:58017"/>
        <dbReference type="ChEBI" id="CHEBI:58053"/>
        <dbReference type="EC" id="2.4.2.8"/>
    </reaction>
    <physiologicalReaction direction="right-to-left" evidence="15">
        <dbReference type="Rhea" id="RHEA:17975"/>
    </physiologicalReaction>
</comment>
<evidence type="ECO:0000256" key="4">
    <source>
        <dbReference type="ARBA" id="ARBA00004669"/>
    </source>
</evidence>
<comment type="subcellular location">
    <subcellularLocation>
        <location evidence="3 16">Cytoplasm</location>
    </subcellularLocation>
</comment>
<evidence type="ECO:0000313" key="19">
    <source>
        <dbReference type="Proteomes" id="UP000199309"/>
    </source>
</evidence>
<dbReference type="GO" id="GO:0032263">
    <property type="term" value="P:GMP salvage"/>
    <property type="evidence" value="ECO:0007669"/>
    <property type="project" value="TreeGrafter"/>
</dbReference>
<comment type="function">
    <text evidence="2">Purine salvage pathway enzyme that catalyzes the transfer of the ribosyl-5-phosphate group from 5-phospho-alpha-D-ribose 1-diphosphate (PRPP) to the N9 position of the 6-oxopurines hypoxanthine and guanine to form the corresponding ribonucleotides IMP (inosine 5'-monophosphate) and GMP (guanosine 5'-monophosphate), with the release of PPi.</text>
</comment>
<dbReference type="GO" id="GO:0052657">
    <property type="term" value="F:guanine phosphoribosyltransferase activity"/>
    <property type="evidence" value="ECO:0007669"/>
    <property type="project" value="UniProtKB-ARBA"/>
</dbReference>
<dbReference type="GO" id="GO:0005829">
    <property type="term" value="C:cytosol"/>
    <property type="evidence" value="ECO:0007669"/>
    <property type="project" value="TreeGrafter"/>
</dbReference>
<dbReference type="FunFam" id="3.40.50.2020:FF:000006">
    <property type="entry name" value="Hypoxanthine phosphoribosyltransferase"/>
    <property type="match status" value="1"/>
</dbReference>
<organism evidence="18 19">
    <name type="scientific">Megasphaera paucivorans</name>
    <dbReference type="NCBI Taxonomy" id="349095"/>
    <lineage>
        <taxon>Bacteria</taxon>
        <taxon>Bacillati</taxon>
        <taxon>Bacillota</taxon>
        <taxon>Negativicutes</taxon>
        <taxon>Veillonellales</taxon>
        <taxon>Veillonellaceae</taxon>
        <taxon>Megasphaera</taxon>
    </lineage>
</organism>
<evidence type="ECO:0000256" key="15">
    <source>
        <dbReference type="ARBA" id="ARBA00049402"/>
    </source>
</evidence>
<keyword evidence="19" id="KW-1185">Reference proteome</keyword>
<evidence type="ECO:0000256" key="14">
    <source>
        <dbReference type="ARBA" id="ARBA00048811"/>
    </source>
</evidence>
<dbReference type="AlphaFoldDB" id="A0A1G9VUE5"/>
<evidence type="ECO:0000256" key="16">
    <source>
        <dbReference type="RuleBase" id="RU364099"/>
    </source>
</evidence>
<comment type="cofactor">
    <cofactor evidence="1 16">
        <name>Mg(2+)</name>
        <dbReference type="ChEBI" id="CHEBI:18420"/>
    </cofactor>
</comment>
<dbReference type="Gene3D" id="3.40.50.2020">
    <property type="match status" value="1"/>
</dbReference>
<dbReference type="PANTHER" id="PTHR43340:SF1">
    <property type="entry name" value="HYPOXANTHINE PHOSPHORIBOSYLTRANSFERASE"/>
    <property type="match status" value="1"/>
</dbReference>
<evidence type="ECO:0000256" key="8">
    <source>
        <dbReference type="ARBA" id="ARBA00022676"/>
    </source>
</evidence>
<dbReference type="GO" id="GO:0004422">
    <property type="term" value="F:hypoxanthine phosphoribosyltransferase activity"/>
    <property type="evidence" value="ECO:0007669"/>
    <property type="project" value="InterPro"/>
</dbReference>
<keyword evidence="13 16" id="KW-0460">Magnesium</keyword>
<evidence type="ECO:0000256" key="11">
    <source>
        <dbReference type="ARBA" id="ARBA00022726"/>
    </source>
</evidence>
<evidence type="ECO:0000256" key="13">
    <source>
        <dbReference type="ARBA" id="ARBA00022842"/>
    </source>
</evidence>
<dbReference type="EMBL" id="FNHQ01000013">
    <property type="protein sequence ID" value="SDM75577.1"/>
    <property type="molecule type" value="Genomic_DNA"/>
</dbReference>
<keyword evidence="10 16" id="KW-0479">Metal-binding</keyword>
<evidence type="ECO:0000256" key="1">
    <source>
        <dbReference type="ARBA" id="ARBA00001946"/>
    </source>
</evidence>
<comment type="catalytic activity">
    <reaction evidence="14">
        <text>GMP + diphosphate = guanine + 5-phospho-alpha-D-ribose 1-diphosphate</text>
        <dbReference type="Rhea" id="RHEA:25424"/>
        <dbReference type="ChEBI" id="CHEBI:16235"/>
        <dbReference type="ChEBI" id="CHEBI:33019"/>
        <dbReference type="ChEBI" id="CHEBI:58017"/>
        <dbReference type="ChEBI" id="CHEBI:58115"/>
        <dbReference type="EC" id="2.4.2.8"/>
    </reaction>
    <physiologicalReaction direction="right-to-left" evidence="14">
        <dbReference type="Rhea" id="RHEA:25426"/>
    </physiologicalReaction>
</comment>
<keyword evidence="8 16" id="KW-0328">Glycosyltransferase</keyword>
<keyword evidence="11 16" id="KW-0660">Purine salvage</keyword>
<evidence type="ECO:0000256" key="5">
    <source>
        <dbReference type="ARBA" id="ARBA00004676"/>
    </source>
</evidence>
<dbReference type="RefSeq" id="WP_091650004.1">
    <property type="nucleotide sequence ID" value="NZ_FNHQ01000013.1"/>
</dbReference>
<dbReference type="EC" id="2.4.2.8" evidence="16"/>
<dbReference type="GO" id="GO:0000287">
    <property type="term" value="F:magnesium ion binding"/>
    <property type="evidence" value="ECO:0007669"/>
    <property type="project" value="TreeGrafter"/>
</dbReference>
<proteinExistence type="inferred from homology"/>
<evidence type="ECO:0000256" key="7">
    <source>
        <dbReference type="ARBA" id="ARBA00022490"/>
    </source>
</evidence>
<dbReference type="OrthoDB" id="9802824at2"/>
<dbReference type="GO" id="GO:0000166">
    <property type="term" value="F:nucleotide binding"/>
    <property type="evidence" value="ECO:0007669"/>
    <property type="project" value="UniProtKB-KW"/>
</dbReference>
<sequence>MHSDLQEILFTEEQIKQRVREMGAQITKDYANEEIVLVGVLKGAVTFFTDLARIIDRPVAFDFISCSSYGSGATSSGQVAIKKDLDKSVEGKNVLLVEDIIDTGITLSWLLPLLRARKAKSVKLATLLSKPSRRKVDVPVDYNGFEIPDAFVVGYGLDYDGRYRNLPYIGVLKPEVYSK</sequence>
<accession>A0A1G9VUE5</accession>
<dbReference type="STRING" id="349095.SAMN05660299_01470"/>
<evidence type="ECO:0000256" key="6">
    <source>
        <dbReference type="ARBA" id="ARBA00008391"/>
    </source>
</evidence>
<evidence type="ECO:0000256" key="10">
    <source>
        <dbReference type="ARBA" id="ARBA00022723"/>
    </source>
</evidence>
<feature type="domain" description="Phosphoribosyltransferase" evidence="17">
    <location>
        <begin position="9"/>
        <end position="159"/>
    </location>
</feature>
<dbReference type="InterPro" id="IPR000836">
    <property type="entry name" value="PRTase_dom"/>
</dbReference>
<dbReference type="CDD" id="cd06223">
    <property type="entry name" value="PRTases_typeI"/>
    <property type="match status" value="1"/>
</dbReference>
<comment type="pathway">
    <text evidence="4 16">Purine metabolism; IMP biosynthesis via salvage pathway; IMP from hypoxanthine: step 1/1.</text>
</comment>
<dbReference type="NCBIfam" id="TIGR01203">
    <property type="entry name" value="HGPRTase"/>
    <property type="match status" value="1"/>
</dbReference>
<keyword evidence="12 16" id="KW-0547">Nucleotide-binding</keyword>
<evidence type="ECO:0000259" key="17">
    <source>
        <dbReference type="Pfam" id="PF00156"/>
    </source>
</evidence>